<organism evidence="1">
    <name type="scientific">uncultured marine thaumarchaeote KM3_136_A11</name>
    <dbReference type="NCBI Taxonomy" id="1456004"/>
    <lineage>
        <taxon>Archaea</taxon>
        <taxon>Nitrososphaerota</taxon>
        <taxon>environmental samples</taxon>
    </lineage>
</organism>
<dbReference type="EMBL" id="KF900596">
    <property type="protein sequence ID" value="AIF00610.1"/>
    <property type="molecule type" value="Genomic_DNA"/>
</dbReference>
<reference evidence="1" key="1">
    <citation type="journal article" date="2014" name="Genome Biol. Evol.">
        <title>Pangenome evidence for extensive interdomain horizontal transfer affecting lineage core and shell genes in uncultured planktonic thaumarchaeota and euryarchaeota.</title>
        <authorList>
            <person name="Deschamps P."/>
            <person name="Zivanovic Y."/>
            <person name="Moreira D."/>
            <person name="Rodriguez-Valera F."/>
            <person name="Lopez-Garcia P."/>
        </authorList>
    </citation>
    <scope>NUCLEOTIDE SEQUENCE</scope>
</reference>
<evidence type="ECO:0000313" key="1">
    <source>
        <dbReference type="EMBL" id="AIF00610.1"/>
    </source>
</evidence>
<proteinExistence type="predicted"/>
<dbReference type="AlphaFoldDB" id="A0A075GB97"/>
<name>A0A075GB97_9ARCH</name>
<sequence>MKKHIPLDSTIKDLDDMMSRVNGLEVSSTDEYQKAMVSVLKTLVQGEINLFKEFEHLKKAIDLVTLEMFKIKVKISLALVLAQVLAQLFGL</sequence>
<protein>
    <submittedName>
        <fullName evidence="1">Uncharacterized protein</fullName>
    </submittedName>
</protein>
<accession>A0A075GB97</accession>